<protein>
    <submittedName>
        <fullName evidence="5">C40 family peptidase</fullName>
    </submittedName>
</protein>
<evidence type="ECO:0000256" key="2">
    <source>
        <dbReference type="ARBA" id="ARBA00022801"/>
    </source>
</evidence>
<keyword evidence="2" id="KW-0378">Hydrolase</keyword>
<name>A0ABS6E7M5_9FIRM</name>
<feature type="domain" description="NlpC/P60" evidence="4">
    <location>
        <begin position="218"/>
        <end position="341"/>
    </location>
</feature>
<accession>A0ABS6E7M5</accession>
<dbReference type="RefSeq" id="WP_216519171.1">
    <property type="nucleotide sequence ID" value="NZ_JAHLPM010000007.1"/>
</dbReference>
<dbReference type="PANTHER" id="PTHR47053:SF1">
    <property type="entry name" value="MUREIN DD-ENDOPEPTIDASE MEPH-RELATED"/>
    <property type="match status" value="1"/>
</dbReference>
<organism evidence="5 6">
    <name type="scientific">Tissierella simiarum</name>
    <dbReference type="NCBI Taxonomy" id="2841534"/>
    <lineage>
        <taxon>Bacteria</taxon>
        <taxon>Bacillati</taxon>
        <taxon>Bacillota</taxon>
        <taxon>Tissierellia</taxon>
        <taxon>Tissierellales</taxon>
        <taxon>Tissierellaceae</taxon>
        <taxon>Tissierella</taxon>
    </lineage>
</organism>
<comment type="caution">
    <text evidence="5">The sequence shown here is derived from an EMBL/GenBank/DDBJ whole genome shotgun (WGS) entry which is preliminary data.</text>
</comment>
<dbReference type="PROSITE" id="PS51935">
    <property type="entry name" value="NLPC_P60"/>
    <property type="match status" value="1"/>
</dbReference>
<evidence type="ECO:0000256" key="3">
    <source>
        <dbReference type="ARBA" id="ARBA00022807"/>
    </source>
</evidence>
<dbReference type="PANTHER" id="PTHR47053">
    <property type="entry name" value="MUREIN DD-ENDOPEPTIDASE MEPH-RELATED"/>
    <property type="match status" value="1"/>
</dbReference>
<dbReference type="Pfam" id="PF00877">
    <property type="entry name" value="NLPC_P60"/>
    <property type="match status" value="1"/>
</dbReference>
<keyword evidence="6" id="KW-1185">Reference proteome</keyword>
<evidence type="ECO:0000313" key="6">
    <source>
        <dbReference type="Proteomes" id="UP000749471"/>
    </source>
</evidence>
<keyword evidence="3" id="KW-0788">Thiol protease</keyword>
<evidence type="ECO:0000259" key="4">
    <source>
        <dbReference type="PROSITE" id="PS51935"/>
    </source>
</evidence>
<dbReference type="EMBL" id="JAHLPM010000007">
    <property type="protein sequence ID" value="MBU5438233.1"/>
    <property type="molecule type" value="Genomic_DNA"/>
</dbReference>
<dbReference type="Proteomes" id="UP000749471">
    <property type="component" value="Unassembled WGS sequence"/>
</dbReference>
<dbReference type="InterPro" id="IPR000064">
    <property type="entry name" value="NLP_P60_dom"/>
</dbReference>
<gene>
    <name evidence="5" type="ORF">KQI42_09445</name>
</gene>
<proteinExistence type="predicted"/>
<keyword evidence="1" id="KW-0645">Protease</keyword>
<reference evidence="5 6" key="1">
    <citation type="submission" date="2021-06" db="EMBL/GenBank/DDBJ databases">
        <authorList>
            <person name="Sun Q."/>
            <person name="Li D."/>
        </authorList>
    </citation>
    <scope>NUCLEOTIDE SEQUENCE [LARGE SCALE GENOMIC DNA]</scope>
    <source>
        <strain evidence="5 6">MSJ-40</strain>
    </source>
</reference>
<dbReference type="InterPro" id="IPR051202">
    <property type="entry name" value="Peptidase_C40"/>
</dbReference>
<sequence>MFHKRRKLPVTILIICLISLLGFKDTGIFVKEYVSNKENGPQVTFNKEENVNVLREGEEVYVVEKDGVAHQIPKEVMIRTSRSSQNFKIIKDTNLLDKPMGNTVAKLTLGEIVRAERYEKDYGLFRTEDGKSGYIKLDDLEVIKNESLTYGISTVDKVLKSGDLYYVLSKGEMVAIKNYDKDFIIMDNKGNEFIAKENYIDLKSTKLTASRSAISRRSASISAVIQNAYSALGKPYVSADTGNRGYDCSGLTYSVYLNSLGIKLPRSSSDQVNSGIQVDKSELIPGDLLFFNTSGKGISHVGLYIGDGNMIHASTGQRKVIITEVDSTYYKNRYVTARRIISR</sequence>
<evidence type="ECO:0000256" key="1">
    <source>
        <dbReference type="ARBA" id="ARBA00022670"/>
    </source>
</evidence>
<evidence type="ECO:0000313" key="5">
    <source>
        <dbReference type="EMBL" id="MBU5438233.1"/>
    </source>
</evidence>